<dbReference type="SUPFAM" id="SSF52172">
    <property type="entry name" value="CheY-like"/>
    <property type="match status" value="1"/>
</dbReference>
<dbReference type="PROSITE" id="PS00675">
    <property type="entry name" value="SIGMA54_INTERACT_1"/>
    <property type="match status" value="1"/>
</dbReference>
<dbReference type="CDD" id="cd00156">
    <property type="entry name" value="REC"/>
    <property type="match status" value="1"/>
</dbReference>
<keyword evidence="2" id="KW-0067">ATP-binding</keyword>
<dbReference type="SUPFAM" id="SSF46689">
    <property type="entry name" value="Homeodomain-like"/>
    <property type="match status" value="1"/>
</dbReference>
<dbReference type="InterPro" id="IPR001789">
    <property type="entry name" value="Sig_transdc_resp-reg_receiver"/>
</dbReference>
<dbReference type="PROSITE" id="PS50110">
    <property type="entry name" value="RESPONSE_REGULATORY"/>
    <property type="match status" value="1"/>
</dbReference>
<dbReference type="STRING" id="651182.TOL2_C36190"/>
<dbReference type="GO" id="GO:0005524">
    <property type="term" value="F:ATP binding"/>
    <property type="evidence" value="ECO:0007669"/>
    <property type="project" value="UniProtKB-KW"/>
</dbReference>
<evidence type="ECO:0000256" key="2">
    <source>
        <dbReference type="ARBA" id="ARBA00022840"/>
    </source>
</evidence>
<dbReference type="PRINTS" id="PR01590">
    <property type="entry name" value="HTHFIS"/>
</dbReference>
<feature type="domain" description="Sigma-54 factor interaction" evidence="6">
    <location>
        <begin position="137"/>
        <end position="366"/>
    </location>
</feature>
<dbReference type="Gene3D" id="1.10.10.60">
    <property type="entry name" value="Homeodomain-like"/>
    <property type="match status" value="1"/>
</dbReference>
<dbReference type="InterPro" id="IPR027417">
    <property type="entry name" value="P-loop_NTPase"/>
</dbReference>
<dbReference type="InterPro" id="IPR025943">
    <property type="entry name" value="Sigma_54_int_dom_ATP-bd_2"/>
</dbReference>
<feature type="modified residue" description="4-aspartylphosphate" evidence="5">
    <location>
        <position position="52"/>
    </location>
</feature>
<evidence type="ECO:0000259" key="6">
    <source>
        <dbReference type="PROSITE" id="PS50045"/>
    </source>
</evidence>
<dbReference type="Pfam" id="PF25601">
    <property type="entry name" value="AAA_lid_14"/>
    <property type="match status" value="1"/>
</dbReference>
<dbReference type="PROSITE" id="PS00676">
    <property type="entry name" value="SIGMA54_INTERACT_2"/>
    <property type="match status" value="1"/>
</dbReference>
<dbReference type="InterPro" id="IPR011006">
    <property type="entry name" value="CheY-like_superfamily"/>
</dbReference>
<dbReference type="Gene3D" id="3.40.50.300">
    <property type="entry name" value="P-loop containing nucleotide triphosphate hydrolases"/>
    <property type="match status" value="1"/>
</dbReference>
<name>K0NJV3_DESTT</name>
<keyword evidence="9" id="KW-1185">Reference proteome</keyword>
<feature type="domain" description="Response regulatory" evidence="7">
    <location>
        <begin position="3"/>
        <end position="118"/>
    </location>
</feature>
<protein>
    <submittedName>
        <fullName evidence="8">Two component system response regulator, sigma54-specific</fullName>
    </submittedName>
</protein>
<dbReference type="InterPro" id="IPR058031">
    <property type="entry name" value="AAA_lid_NorR"/>
</dbReference>
<keyword evidence="1" id="KW-0547">Nucleotide-binding</keyword>
<evidence type="ECO:0000256" key="3">
    <source>
        <dbReference type="ARBA" id="ARBA00023015"/>
    </source>
</evidence>
<dbReference type="InterPro" id="IPR002197">
    <property type="entry name" value="HTH_Fis"/>
</dbReference>
<evidence type="ECO:0000313" key="9">
    <source>
        <dbReference type="Proteomes" id="UP000007347"/>
    </source>
</evidence>
<evidence type="ECO:0000256" key="1">
    <source>
        <dbReference type="ARBA" id="ARBA00022741"/>
    </source>
</evidence>
<dbReference type="RefSeq" id="WP_014958964.1">
    <property type="nucleotide sequence ID" value="NC_018645.1"/>
</dbReference>
<dbReference type="KEGG" id="dto:TOL2_C36190"/>
<dbReference type="Pfam" id="PF00158">
    <property type="entry name" value="Sigma54_activat"/>
    <property type="match status" value="1"/>
</dbReference>
<dbReference type="InterPro" id="IPR009057">
    <property type="entry name" value="Homeodomain-like_sf"/>
</dbReference>
<dbReference type="InterPro" id="IPR002078">
    <property type="entry name" value="Sigma_54_int"/>
</dbReference>
<dbReference type="FunFam" id="3.40.50.300:FF:000006">
    <property type="entry name" value="DNA-binding transcriptional regulator NtrC"/>
    <property type="match status" value="1"/>
</dbReference>
<dbReference type="Gene3D" id="1.10.8.60">
    <property type="match status" value="1"/>
</dbReference>
<dbReference type="PANTHER" id="PTHR32071">
    <property type="entry name" value="TRANSCRIPTIONAL REGULATORY PROTEIN"/>
    <property type="match status" value="1"/>
</dbReference>
<accession>K0NJV3</accession>
<dbReference type="Proteomes" id="UP000007347">
    <property type="component" value="Chromosome"/>
</dbReference>
<dbReference type="CDD" id="cd00009">
    <property type="entry name" value="AAA"/>
    <property type="match status" value="1"/>
</dbReference>
<dbReference type="GO" id="GO:0006355">
    <property type="term" value="P:regulation of DNA-templated transcription"/>
    <property type="evidence" value="ECO:0007669"/>
    <property type="project" value="InterPro"/>
</dbReference>
<dbReference type="EMBL" id="FO203503">
    <property type="protein sequence ID" value="CCK81776.1"/>
    <property type="molecule type" value="Genomic_DNA"/>
</dbReference>
<dbReference type="SUPFAM" id="SSF52540">
    <property type="entry name" value="P-loop containing nucleoside triphosphate hydrolases"/>
    <property type="match status" value="1"/>
</dbReference>
<evidence type="ECO:0000313" key="8">
    <source>
        <dbReference type="EMBL" id="CCK81776.1"/>
    </source>
</evidence>
<dbReference type="GO" id="GO:0000160">
    <property type="term" value="P:phosphorelay signal transduction system"/>
    <property type="evidence" value="ECO:0007669"/>
    <property type="project" value="InterPro"/>
</dbReference>
<organism evidence="8 9">
    <name type="scientific">Desulfobacula toluolica (strain DSM 7467 / Tol2)</name>
    <dbReference type="NCBI Taxonomy" id="651182"/>
    <lineage>
        <taxon>Bacteria</taxon>
        <taxon>Pseudomonadati</taxon>
        <taxon>Thermodesulfobacteriota</taxon>
        <taxon>Desulfobacteria</taxon>
        <taxon>Desulfobacterales</taxon>
        <taxon>Desulfobacteraceae</taxon>
        <taxon>Desulfobacula</taxon>
    </lineage>
</organism>
<sequence>MTKILLVDDQESVLTSLSILLRRNGFHVVTAKNPTDAKCLLVKEDFDLVLTDLRMKKPYDGLQVLKDAKAFRSGIHVIIMTAFGTIENAVDAMTMGADDYITKGFSNKELIKKINKILKKKRFKSIDQPKAKEFHKIVGKSKPLRNALEIIRKVAPTDSCLMIHGDSGTGKELIAKTIHSLSLRKDKIFLPVNCAAFSDTLLESELFGHIKGSFTGADADKHGLFCAAHTGTLFLDEVSEMSKAMQARLLRVLQEKNVTPVGSTSTYPVDVRIICATNKDLLEEVSAGNFREDLYFRLCVIPIVLPSLEERKEDIPLLIGFFINNLSKKFLKKPIKIDKKAMDLIMERHWQGNIRELENFIERMILLLDKPVCNESDIISLLPPVQSHKLTPSPSSLSMTESEQILNVLKYCNWNQSLAAKKLGIGRTTLWRKIKQYKITHKLQV</sequence>
<dbReference type="PROSITE" id="PS50045">
    <property type="entry name" value="SIGMA54_INTERACT_4"/>
    <property type="match status" value="1"/>
</dbReference>
<dbReference type="OrthoDB" id="9763792at2"/>
<evidence type="ECO:0000259" key="7">
    <source>
        <dbReference type="PROSITE" id="PS50110"/>
    </source>
</evidence>
<evidence type="ECO:0000256" key="4">
    <source>
        <dbReference type="ARBA" id="ARBA00023163"/>
    </source>
</evidence>
<reference evidence="8 9" key="1">
    <citation type="journal article" date="2013" name="Environ. Microbiol.">
        <title>Complete genome, catabolic sub-proteomes and key-metabolites of Desulfobacula toluolica Tol2, a marine, aromatic compound-degrading, sulfate-reducing bacterium.</title>
        <authorList>
            <person name="Wohlbrand L."/>
            <person name="Jacob J.H."/>
            <person name="Kube M."/>
            <person name="Mussmann M."/>
            <person name="Jarling R."/>
            <person name="Beck A."/>
            <person name="Amann R."/>
            <person name="Wilkes H."/>
            <person name="Reinhardt R."/>
            <person name="Rabus R."/>
        </authorList>
    </citation>
    <scope>NUCLEOTIDE SEQUENCE [LARGE SCALE GENOMIC DNA]</scope>
    <source>
        <strain evidence="9">DSM 7467 / Tol2</strain>
    </source>
</reference>
<dbReference type="Pfam" id="PF02954">
    <property type="entry name" value="HTH_8"/>
    <property type="match status" value="1"/>
</dbReference>
<dbReference type="InterPro" id="IPR025662">
    <property type="entry name" value="Sigma_54_int_dom_ATP-bd_1"/>
</dbReference>
<dbReference type="SMART" id="SM00448">
    <property type="entry name" value="REC"/>
    <property type="match status" value="1"/>
</dbReference>
<gene>
    <name evidence="8" type="ordered locus">TOL2_C36190</name>
</gene>
<dbReference type="InterPro" id="IPR003593">
    <property type="entry name" value="AAA+_ATPase"/>
</dbReference>
<dbReference type="AlphaFoldDB" id="K0NJV3"/>
<evidence type="ECO:0000256" key="5">
    <source>
        <dbReference type="PROSITE-ProRule" id="PRU00169"/>
    </source>
</evidence>
<dbReference type="Gene3D" id="3.40.50.2300">
    <property type="match status" value="1"/>
</dbReference>
<keyword evidence="5" id="KW-0597">Phosphoprotein</keyword>
<dbReference type="GO" id="GO:0043565">
    <property type="term" value="F:sequence-specific DNA binding"/>
    <property type="evidence" value="ECO:0007669"/>
    <property type="project" value="InterPro"/>
</dbReference>
<keyword evidence="4" id="KW-0804">Transcription</keyword>
<dbReference type="Pfam" id="PF00072">
    <property type="entry name" value="Response_reg"/>
    <property type="match status" value="1"/>
</dbReference>
<dbReference type="SMART" id="SM00382">
    <property type="entry name" value="AAA"/>
    <property type="match status" value="1"/>
</dbReference>
<proteinExistence type="predicted"/>
<dbReference type="HOGENOM" id="CLU_000445_0_6_7"/>
<keyword evidence="3" id="KW-0805">Transcription regulation</keyword>